<evidence type="ECO:0000313" key="3">
    <source>
        <dbReference type="Proteomes" id="UP000595663"/>
    </source>
</evidence>
<protein>
    <submittedName>
        <fullName evidence="2">Uncharacterized protein</fullName>
    </submittedName>
</protein>
<keyword evidence="3" id="KW-1185">Reference proteome</keyword>
<keyword evidence="1" id="KW-1133">Transmembrane helix</keyword>
<accession>A0A7R6PCH0</accession>
<name>A0A7R6PCH0_9GAMM</name>
<gene>
    <name evidence="2" type="ORF">AMJAP_1905</name>
</gene>
<dbReference type="RefSeq" id="WP_019622176.1">
    <property type="nucleotide sequence ID" value="NZ_AP014545.1"/>
</dbReference>
<evidence type="ECO:0000256" key="1">
    <source>
        <dbReference type="SAM" id="Phobius"/>
    </source>
</evidence>
<dbReference type="AlphaFoldDB" id="A0A7R6PCH0"/>
<dbReference type="KEGG" id="ajp:AMJAP_1905"/>
<keyword evidence="1" id="KW-0472">Membrane</keyword>
<reference evidence="2 3" key="1">
    <citation type="journal article" date="2008" name="Int. J. Syst. Evol. Microbiol.">
        <title>Amphritea japonica sp. nov. and Amphritea balenae sp. nov., isolated from the sediment adjacent to sperm whale carcasses off Kagoshima, Japan.</title>
        <authorList>
            <person name="Miyazaki M."/>
            <person name="Nogi Y."/>
            <person name="Fujiwara Y."/>
            <person name="Kawato M."/>
            <person name="Nagahama T."/>
            <person name="Kubokawa K."/>
            <person name="Horikoshi K."/>
        </authorList>
    </citation>
    <scope>NUCLEOTIDE SEQUENCE [LARGE SCALE GENOMIC DNA]</scope>
    <source>
        <strain evidence="2 3">ATCC BAA-1530</strain>
    </source>
</reference>
<dbReference type="EMBL" id="AP014545">
    <property type="protein sequence ID" value="BBB26496.1"/>
    <property type="molecule type" value="Genomic_DNA"/>
</dbReference>
<feature type="transmembrane region" description="Helical" evidence="1">
    <location>
        <begin position="73"/>
        <end position="95"/>
    </location>
</feature>
<evidence type="ECO:0000313" key="2">
    <source>
        <dbReference type="EMBL" id="BBB26496.1"/>
    </source>
</evidence>
<organism evidence="2 3">
    <name type="scientific">Amphritea japonica ATCC BAA-1530</name>
    <dbReference type="NCBI Taxonomy" id="1278309"/>
    <lineage>
        <taxon>Bacteria</taxon>
        <taxon>Pseudomonadati</taxon>
        <taxon>Pseudomonadota</taxon>
        <taxon>Gammaproteobacteria</taxon>
        <taxon>Oceanospirillales</taxon>
        <taxon>Oceanospirillaceae</taxon>
        <taxon>Amphritea</taxon>
    </lineage>
</organism>
<feature type="transmembrane region" description="Helical" evidence="1">
    <location>
        <begin position="30"/>
        <end position="47"/>
    </location>
</feature>
<keyword evidence="1" id="KW-0812">Transmembrane</keyword>
<dbReference type="Proteomes" id="UP000595663">
    <property type="component" value="Chromosome"/>
</dbReference>
<dbReference type="OrthoDB" id="6119223at2"/>
<proteinExistence type="predicted"/>
<sequence length="151" mass="17281">MLTFAVLLLQFQWGYGQWPFKRGGVEQCMVTKIVLTLLVILAAYIYLKRRRVMTQSRVKPVEVSQASDGPFRLIAIFLLLMSLAGTSGYVIYHWIDGRQLLQVTLVSPGTEKPQLYKVYKSELNERSFTTVQGQIIRISSQDRLQIEALPD</sequence>